<keyword evidence="1" id="KW-1133">Transmembrane helix</keyword>
<keyword evidence="3" id="KW-0012">Acyltransferase</keyword>
<sequence length="372" mass="41162">MPAVQRIRFFDMAKGIGILCVVLGHAAIESIFVEPSNTAQWAMATCFSFHMPLFFLIAGYFMHPERDFQWRKEGKQLVLTYAITACLVVAGAGVMAKLRNLNVRDMVRFWADAAWYGSGDVSANTMWEVQGRIGAIWFLLAMFWARLLMHIFARMPYTGCWVAGSFVMGWVSSRSVWLPWSFQSGMCAVAFVYLGVLAKRYDVLGRVRRYPWIWAVAVALWALAIWKFTGFSMAMNNYGVHPVMAAVGSIAGTLCIIGLCQLLDHVQWVGAVLSRAGQATLAILCVHLIEDDVLPWGEWLVTLHEKTIGVPLVAVAFCAHLVIDLLGAWALYYVPVVNTWFYPTLAKAKEQAKVEGGRPLAAPAGGGVSAAQ</sequence>
<dbReference type="Proteomes" id="UP000233730">
    <property type="component" value="Unassembled WGS sequence"/>
</dbReference>
<feature type="transmembrane region" description="Helical" evidence="1">
    <location>
        <begin position="39"/>
        <end position="61"/>
    </location>
</feature>
<feature type="transmembrane region" description="Helical" evidence="1">
    <location>
        <begin position="210"/>
        <end position="228"/>
    </location>
</feature>
<evidence type="ECO:0000313" key="3">
    <source>
        <dbReference type="EMBL" id="PKU90487.1"/>
    </source>
</evidence>
<protein>
    <submittedName>
        <fullName evidence="3">Acyltransferase</fullName>
    </submittedName>
</protein>
<feature type="transmembrane region" description="Helical" evidence="1">
    <location>
        <begin position="12"/>
        <end position="33"/>
    </location>
</feature>
<feature type="domain" description="Acyltransferase 3" evidence="2">
    <location>
        <begin position="8"/>
        <end position="308"/>
    </location>
</feature>
<gene>
    <name evidence="3" type="ORF">CQR46_1131</name>
</gene>
<dbReference type="PANTHER" id="PTHR37312:SF1">
    <property type="entry name" value="MEMBRANE-BOUND ACYLTRANSFERASE YKRP-RELATED"/>
    <property type="match status" value="1"/>
</dbReference>
<feature type="transmembrane region" description="Helical" evidence="1">
    <location>
        <begin position="177"/>
        <end position="198"/>
    </location>
</feature>
<accession>A0A2N3QGT6</accession>
<keyword evidence="1" id="KW-0812">Transmembrane</keyword>
<dbReference type="InterPro" id="IPR002656">
    <property type="entry name" value="Acyl_transf_3_dom"/>
</dbReference>
<feature type="transmembrane region" description="Helical" evidence="1">
    <location>
        <begin position="129"/>
        <end position="148"/>
    </location>
</feature>
<proteinExistence type="predicted"/>
<evidence type="ECO:0000259" key="2">
    <source>
        <dbReference type="Pfam" id="PF01757"/>
    </source>
</evidence>
<evidence type="ECO:0000256" key="1">
    <source>
        <dbReference type="SAM" id="Phobius"/>
    </source>
</evidence>
<dbReference type="GO" id="GO:0016747">
    <property type="term" value="F:acyltransferase activity, transferring groups other than amino-acyl groups"/>
    <property type="evidence" value="ECO:0007669"/>
    <property type="project" value="InterPro"/>
</dbReference>
<reference evidence="3 4" key="1">
    <citation type="submission" date="2017-10" db="EMBL/GenBank/DDBJ databases">
        <title>Bifidobacterium genomics.</title>
        <authorList>
            <person name="Lugli G.A."/>
            <person name="Milani C."/>
            <person name="Mancabelli L."/>
        </authorList>
    </citation>
    <scope>NUCLEOTIDE SEQUENCE [LARGE SCALE GENOMIC DNA]</scope>
    <source>
        <strain evidence="3 4">1524B</strain>
    </source>
</reference>
<feature type="transmembrane region" description="Helical" evidence="1">
    <location>
        <begin position="77"/>
        <end position="96"/>
    </location>
</feature>
<organism evidence="3 4">
    <name type="scientific">Bifidobacterium pseudolongum subsp. globosum</name>
    <dbReference type="NCBI Taxonomy" id="1690"/>
    <lineage>
        <taxon>Bacteria</taxon>
        <taxon>Bacillati</taxon>
        <taxon>Actinomycetota</taxon>
        <taxon>Actinomycetes</taxon>
        <taxon>Bifidobacteriales</taxon>
        <taxon>Bifidobacteriaceae</taxon>
        <taxon>Bifidobacterium</taxon>
    </lineage>
</organism>
<keyword evidence="3" id="KW-0808">Transferase</keyword>
<dbReference type="Pfam" id="PF01757">
    <property type="entry name" value="Acyl_transf_3"/>
    <property type="match status" value="1"/>
</dbReference>
<evidence type="ECO:0000313" key="4">
    <source>
        <dbReference type="Proteomes" id="UP000233730"/>
    </source>
</evidence>
<feature type="transmembrane region" description="Helical" evidence="1">
    <location>
        <begin position="240"/>
        <end position="260"/>
    </location>
</feature>
<dbReference type="AlphaFoldDB" id="A0A2N3QGT6"/>
<feature type="transmembrane region" description="Helical" evidence="1">
    <location>
        <begin position="309"/>
        <end position="334"/>
    </location>
</feature>
<dbReference type="InterPro" id="IPR052734">
    <property type="entry name" value="Nod_factor_acetyltransferase"/>
</dbReference>
<dbReference type="EMBL" id="PCGZ01000006">
    <property type="protein sequence ID" value="PKU90487.1"/>
    <property type="molecule type" value="Genomic_DNA"/>
</dbReference>
<name>A0A2N3QGT6_9BIFI</name>
<keyword evidence="1" id="KW-0472">Membrane</keyword>
<comment type="caution">
    <text evidence="3">The sequence shown here is derived from an EMBL/GenBank/DDBJ whole genome shotgun (WGS) entry which is preliminary data.</text>
</comment>
<dbReference type="RefSeq" id="WP_257467596.1">
    <property type="nucleotide sequence ID" value="NZ_PCGZ01000006.1"/>
</dbReference>
<dbReference type="PANTHER" id="PTHR37312">
    <property type="entry name" value="MEMBRANE-BOUND ACYLTRANSFERASE YKRP-RELATED"/>
    <property type="match status" value="1"/>
</dbReference>